<dbReference type="PANTHER" id="PTHR38784">
    <property type="entry name" value="SUCROSE PHOSPHORYLASE"/>
    <property type="match status" value="1"/>
</dbReference>
<dbReference type="RefSeq" id="WP_369454789.1">
    <property type="nucleotide sequence ID" value="NZ_JBGCUO010000001.1"/>
</dbReference>
<organism evidence="1 2">
    <name type="scientific">Isoalcanivorax beigongshangi</name>
    <dbReference type="NCBI Taxonomy" id="3238810"/>
    <lineage>
        <taxon>Bacteria</taxon>
        <taxon>Pseudomonadati</taxon>
        <taxon>Pseudomonadota</taxon>
        <taxon>Gammaproteobacteria</taxon>
        <taxon>Oceanospirillales</taxon>
        <taxon>Alcanivoracaceae</taxon>
        <taxon>Isoalcanivorax</taxon>
    </lineage>
</organism>
<dbReference type="EMBL" id="JBGCUO010000001">
    <property type="protein sequence ID" value="MEY1661537.1"/>
    <property type="molecule type" value="Genomic_DNA"/>
</dbReference>
<dbReference type="Gene3D" id="3.10.640.10">
    <property type="entry name" value="Restriction endonuclease-like alpha-beta roll domain"/>
    <property type="match status" value="1"/>
</dbReference>
<dbReference type="InterPro" id="IPR009822">
    <property type="entry name" value="YaeQ"/>
</dbReference>
<name>A0ABV4AG73_9GAMM</name>
<dbReference type="InterPro" id="IPR011335">
    <property type="entry name" value="Restrct_endonuc-II-like"/>
</dbReference>
<proteinExistence type="predicted"/>
<accession>A0ABV4AG73</accession>
<reference evidence="1 2" key="1">
    <citation type="submission" date="2024-07" db="EMBL/GenBank/DDBJ databases">
        <authorList>
            <person name="Ren Q."/>
        </authorList>
    </citation>
    <scope>NUCLEOTIDE SEQUENCE [LARGE SCALE GENOMIC DNA]</scope>
    <source>
        <strain evidence="1 2">REN37</strain>
    </source>
</reference>
<protein>
    <submittedName>
        <fullName evidence="1">YaeQ family protein</fullName>
    </submittedName>
</protein>
<dbReference type="SMART" id="SM01322">
    <property type="entry name" value="YaeQ"/>
    <property type="match status" value="1"/>
</dbReference>
<gene>
    <name evidence="1" type="ORF">AB5I84_05160</name>
</gene>
<evidence type="ECO:0000313" key="1">
    <source>
        <dbReference type="EMBL" id="MEY1661537.1"/>
    </source>
</evidence>
<dbReference type="PANTHER" id="PTHR38784:SF1">
    <property type="entry name" value="SUCROSE PHOSPHORYLASE"/>
    <property type="match status" value="1"/>
</dbReference>
<keyword evidence="2" id="KW-1185">Reference proteome</keyword>
<dbReference type="PIRSF" id="PIRSF011484">
    <property type="entry name" value="YaeQ"/>
    <property type="match status" value="1"/>
</dbReference>
<evidence type="ECO:0000313" key="2">
    <source>
        <dbReference type="Proteomes" id="UP001562065"/>
    </source>
</evidence>
<sequence length="185" mass="21304">MALSSTIHHATLDLSDVDRDCYRSERLTLALHPSETPERMVARLLTWCLHQGDVAEALEFSAGLSTPNEPDLRACSLQDRVTHWIDMGEPDADRVRRACLRADRVTVVAYGRSWQQWWKRHERDLLKHGRAAVEVLPWDALVRLADNLPRSFNWQVTVSDGSLYVVDHRQQMETLIPERLKERAG</sequence>
<dbReference type="Pfam" id="PF07152">
    <property type="entry name" value="YaeQ"/>
    <property type="match status" value="1"/>
</dbReference>
<dbReference type="InterPro" id="IPR038590">
    <property type="entry name" value="YaeQ_sf"/>
</dbReference>
<comment type="caution">
    <text evidence="1">The sequence shown here is derived from an EMBL/GenBank/DDBJ whole genome shotgun (WGS) entry which is preliminary data.</text>
</comment>
<dbReference type="SUPFAM" id="SSF52980">
    <property type="entry name" value="Restriction endonuclease-like"/>
    <property type="match status" value="1"/>
</dbReference>
<dbReference type="Proteomes" id="UP001562065">
    <property type="component" value="Unassembled WGS sequence"/>
</dbReference>